<reference evidence="3" key="1">
    <citation type="submission" date="2018-11" db="EMBL/GenBank/DDBJ databases">
        <title>FDA dAtabase for Regulatory Grade micrObial Sequences (FDA-ARGOS): Supporting development and validation of Infectious Disease Dx tests.</title>
        <authorList>
            <person name="Goldberg B."/>
            <person name="Campos J."/>
            <person name="Tallon L."/>
            <person name="Sadzewicz L."/>
            <person name="Zhao X."/>
            <person name="Vavikolanu K."/>
            <person name="Mehta A."/>
            <person name="Aluvathingal J."/>
            <person name="Nadendla S."/>
            <person name="Geyer C."/>
            <person name="Nandy P."/>
            <person name="Yan Y."/>
            <person name="Sichtig H."/>
        </authorList>
    </citation>
    <scope>NUCLEOTIDE SEQUENCE [LARGE SCALE GENOMIC DNA]</scope>
    <source>
        <strain evidence="3">FDAARGOS_544</strain>
    </source>
</reference>
<comment type="caution">
    <text evidence="2">The sequence shown here is derived from an EMBL/GenBank/DDBJ whole genome shotgun (WGS) entry which is preliminary data.</text>
</comment>
<name>A0A3R9CHW7_9BURK</name>
<protein>
    <recommendedName>
        <fullName evidence="1">Winged helix-turn-helix domain-containing protein</fullName>
    </recommendedName>
</protein>
<sequence length="102" mass="11467">MTKNKKAAALPSAAQEILREQYSNDAAAQRNRVLEFLRQRGSISTIDARHLIDVMHPAARIMELRRAGHPIQTLWTHATTPEGGTHRVARYYLVHKVSEVAA</sequence>
<dbReference type="AlphaFoldDB" id="A0A3R9CHW7"/>
<gene>
    <name evidence="2" type="ORF">EGT41_16330</name>
</gene>
<dbReference type="EMBL" id="RKIO01000002">
    <property type="protein sequence ID" value="RSC14750.1"/>
    <property type="molecule type" value="Genomic_DNA"/>
</dbReference>
<dbReference type="InterPro" id="IPR055245">
    <property type="entry name" value="HTH_proteobacteria"/>
</dbReference>
<evidence type="ECO:0000259" key="1">
    <source>
        <dbReference type="Pfam" id="PF14090"/>
    </source>
</evidence>
<dbReference type="Proteomes" id="UP000272140">
    <property type="component" value="Unassembled WGS sequence"/>
</dbReference>
<organism evidence="2 3">
    <name type="scientific">Burkholderia cenocepacia</name>
    <dbReference type="NCBI Taxonomy" id="95486"/>
    <lineage>
        <taxon>Bacteria</taxon>
        <taxon>Pseudomonadati</taxon>
        <taxon>Pseudomonadota</taxon>
        <taxon>Betaproteobacteria</taxon>
        <taxon>Burkholderiales</taxon>
        <taxon>Burkholderiaceae</taxon>
        <taxon>Burkholderia</taxon>
        <taxon>Burkholderia cepacia complex</taxon>
    </lineage>
</organism>
<accession>A0A3R9CHW7</accession>
<proteinExistence type="predicted"/>
<feature type="domain" description="Winged helix-turn-helix" evidence="1">
    <location>
        <begin position="29"/>
        <end position="94"/>
    </location>
</feature>
<dbReference type="Pfam" id="PF14090">
    <property type="entry name" value="HTH_39"/>
    <property type="match status" value="1"/>
</dbReference>
<evidence type="ECO:0000313" key="2">
    <source>
        <dbReference type="EMBL" id="RSC14750.1"/>
    </source>
</evidence>
<dbReference type="RefSeq" id="WP_125381032.1">
    <property type="nucleotide sequence ID" value="NZ_CP091012.1"/>
</dbReference>
<evidence type="ECO:0000313" key="3">
    <source>
        <dbReference type="Proteomes" id="UP000272140"/>
    </source>
</evidence>